<name>A0A7C4GH92_9BACT</name>
<organism evidence="1">
    <name type="scientific">Fervidobacterium thailandense</name>
    <dbReference type="NCBI Taxonomy" id="1008305"/>
    <lineage>
        <taxon>Bacteria</taxon>
        <taxon>Thermotogati</taxon>
        <taxon>Thermotogota</taxon>
        <taxon>Thermotogae</taxon>
        <taxon>Thermotogales</taxon>
        <taxon>Fervidobacteriaceae</taxon>
        <taxon>Fervidobacterium</taxon>
    </lineage>
</organism>
<dbReference type="InterPro" id="IPR033469">
    <property type="entry name" value="CYTH-like_dom_sf"/>
</dbReference>
<evidence type="ECO:0000313" key="1">
    <source>
        <dbReference type="EMBL" id="HGU40000.1"/>
    </source>
</evidence>
<proteinExistence type="predicted"/>
<gene>
    <name evidence="1" type="ORF">ENT77_02215</name>
</gene>
<dbReference type="Gene3D" id="2.40.320.10">
    <property type="entry name" value="Hypothetical Protein Pfu-838710-001"/>
    <property type="match status" value="1"/>
</dbReference>
<protein>
    <submittedName>
        <fullName evidence="1">Uncharacterized protein</fullName>
    </submittedName>
</protein>
<sequence>MEGPTSNLEREKKYFVEESEAKKLKKMSIFQLGVAQWYLGDCSELLKQIGLKISTSSGKSSEGCRIRYTTTPEGEESWVVAFKTDVSEDFTREEWEYEFEPFEGLENLLKSQPVVVKIRYFLLLKPAEVVLDEFIKLEQDYSVHVAHVVEIETDEPFERYEKLFGLKKPMGIEDFKRYSNKNIAVRSELGFGEIKALLLKALREH</sequence>
<dbReference type="SUPFAM" id="SSF55154">
    <property type="entry name" value="CYTH-like phosphatases"/>
    <property type="match status" value="1"/>
</dbReference>
<comment type="caution">
    <text evidence="1">The sequence shown here is derived from an EMBL/GenBank/DDBJ whole genome shotgun (WGS) entry which is preliminary data.</text>
</comment>
<dbReference type="AlphaFoldDB" id="A0A7C4GH92"/>
<accession>A0A7C4GH92</accession>
<dbReference type="EMBL" id="DSZY01000012">
    <property type="protein sequence ID" value="HGU40000.1"/>
    <property type="molecule type" value="Genomic_DNA"/>
</dbReference>
<reference evidence="1" key="1">
    <citation type="journal article" date="2020" name="mSystems">
        <title>Genome- and Community-Level Interaction Insights into Carbon Utilization and Element Cycling Functions of Hydrothermarchaeota in Hydrothermal Sediment.</title>
        <authorList>
            <person name="Zhou Z."/>
            <person name="Liu Y."/>
            <person name="Xu W."/>
            <person name="Pan J."/>
            <person name="Luo Z.H."/>
            <person name="Li M."/>
        </authorList>
    </citation>
    <scope>NUCLEOTIDE SEQUENCE [LARGE SCALE GENOMIC DNA]</scope>
    <source>
        <strain evidence="1">SpSt-609</strain>
    </source>
</reference>